<reference evidence="1 2" key="1">
    <citation type="journal article" date="2019" name="Sci. Rep.">
        <title>Orb-weaving spider Araneus ventricosus genome elucidates the spidroin gene catalogue.</title>
        <authorList>
            <person name="Kono N."/>
            <person name="Nakamura H."/>
            <person name="Ohtoshi R."/>
            <person name="Moran D.A.P."/>
            <person name="Shinohara A."/>
            <person name="Yoshida Y."/>
            <person name="Fujiwara M."/>
            <person name="Mori M."/>
            <person name="Tomita M."/>
            <person name="Arakawa K."/>
        </authorList>
    </citation>
    <scope>NUCLEOTIDE SEQUENCE [LARGE SCALE GENOMIC DNA]</scope>
</reference>
<name>A0A4Y2VUY1_ARAVE</name>
<gene>
    <name evidence="1" type="ORF">AVEN_273238_1</name>
</gene>
<comment type="caution">
    <text evidence="1">The sequence shown here is derived from an EMBL/GenBank/DDBJ whole genome shotgun (WGS) entry which is preliminary data.</text>
</comment>
<dbReference type="Proteomes" id="UP000499080">
    <property type="component" value="Unassembled WGS sequence"/>
</dbReference>
<protein>
    <submittedName>
        <fullName evidence="1">Uncharacterized protein</fullName>
    </submittedName>
</protein>
<dbReference type="AlphaFoldDB" id="A0A4Y2VUY1"/>
<proteinExistence type="predicted"/>
<evidence type="ECO:0000313" key="1">
    <source>
        <dbReference type="EMBL" id="GBO28949.1"/>
    </source>
</evidence>
<dbReference type="EMBL" id="BGPR01052071">
    <property type="protein sequence ID" value="GBO28949.1"/>
    <property type="molecule type" value="Genomic_DNA"/>
</dbReference>
<organism evidence="1 2">
    <name type="scientific">Araneus ventricosus</name>
    <name type="common">Orbweaver spider</name>
    <name type="synonym">Epeira ventricosa</name>
    <dbReference type="NCBI Taxonomy" id="182803"/>
    <lineage>
        <taxon>Eukaryota</taxon>
        <taxon>Metazoa</taxon>
        <taxon>Ecdysozoa</taxon>
        <taxon>Arthropoda</taxon>
        <taxon>Chelicerata</taxon>
        <taxon>Arachnida</taxon>
        <taxon>Araneae</taxon>
        <taxon>Araneomorphae</taxon>
        <taxon>Entelegynae</taxon>
        <taxon>Araneoidea</taxon>
        <taxon>Araneidae</taxon>
        <taxon>Araneus</taxon>
    </lineage>
</organism>
<evidence type="ECO:0000313" key="2">
    <source>
        <dbReference type="Proteomes" id="UP000499080"/>
    </source>
</evidence>
<keyword evidence="2" id="KW-1185">Reference proteome</keyword>
<accession>A0A4Y2VUY1</accession>
<sequence length="146" mass="16703">MEASCKQHNRSLQSPRTIALTPPPTFKTLPHSVFLKEVHSPSPPCGFRFCERALPPLPHDDISVLWPIYIVRGIETIPDENPNISTTLRQFSSDFGIDGGFWNNRLLQMVWNGALVNVQLNEPRMQNILYPYTYLTFSGTNRQLCF</sequence>